<evidence type="ECO:0000313" key="3">
    <source>
        <dbReference type="Proteomes" id="UP000694559"/>
    </source>
</evidence>
<feature type="transmembrane region" description="Helical" evidence="1">
    <location>
        <begin position="9"/>
        <end position="30"/>
    </location>
</feature>
<evidence type="ECO:0000313" key="2">
    <source>
        <dbReference type="Ensembl" id="ENSNNAP00000027542.1"/>
    </source>
</evidence>
<dbReference type="OrthoDB" id="5545019at2759"/>
<dbReference type="AlphaFoldDB" id="A0A8C6YBP9"/>
<accession>A0A8C6YBP9</accession>
<proteinExistence type="predicted"/>
<keyword evidence="1" id="KW-1133">Transmembrane helix</keyword>
<organism evidence="2 3">
    <name type="scientific">Naja naja</name>
    <name type="common">Indian cobra</name>
    <dbReference type="NCBI Taxonomy" id="35670"/>
    <lineage>
        <taxon>Eukaryota</taxon>
        <taxon>Metazoa</taxon>
        <taxon>Chordata</taxon>
        <taxon>Craniata</taxon>
        <taxon>Vertebrata</taxon>
        <taxon>Euteleostomi</taxon>
        <taxon>Lepidosauria</taxon>
        <taxon>Squamata</taxon>
        <taxon>Bifurcata</taxon>
        <taxon>Unidentata</taxon>
        <taxon>Episquamata</taxon>
        <taxon>Toxicofera</taxon>
        <taxon>Serpentes</taxon>
        <taxon>Colubroidea</taxon>
        <taxon>Elapidae</taxon>
        <taxon>Elapinae</taxon>
        <taxon>Naja</taxon>
    </lineage>
</organism>
<evidence type="ECO:0000256" key="1">
    <source>
        <dbReference type="SAM" id="Phobius"/>
    </source>
</evidence>
<gene>
    <name evidence="2" type="primary">HSD17B3</name>
</gene>
<keyword evidence="3" id="KW-1185">Reference proteome</keyword>
<dbReference type="Ensembl" id="ENSNNAT00000028858.1">
    <property type="protein sequence ID" value="ENSNNAP00000027542.1"/>
    <property type="gene ID" value="ENSNNAG00000017809.1"/>
</dbReference>
<keyword evidence="1" id="KW-0812">Transmembrane</keyword>
<name>A0A8C6YBP9_NAJNA</name>
<dbReference type="GeneTree" id="ENSGT00940000160266"/>
<dbReference type="Proteomes" id="UP000694559">
    <property type="component" value="Unplaced"/>
</dbReference>
<protein>
    <submittedName>
        <fullName evidence="2">Hydroxysteroid 17-beta dehydrogenase 3</fullName>
    </submittedName>
</protein>
<reference evidence="2" key="1">
    <citation type="submission" date="2025-08" db="UniProtKB">
        <authorList>
            <consortium name="Ensembl"/>
        </authorList>
    </citation>
    <scope>IDENTIFICATION</scope>
</reference>
<keyword evidence="1" id="KW-0472">Membrane</keyword>
<reference evidence="2" key="2">
    <citation type="submission" date="2025-09" db="UniProtKB">
        <authorList>
            <consortium name="Ensembl"/>
        </authorList>
    </citation>
    <scope>IDENTIFICATION</scope>
</reference>
<sequence length="72" mass="8396">SRDVLEEFLLPGICCSIFLLKCIWFLKYFLPYLWNFLPSSYFRSMGEWAGKGTFNLYSLVEGLDGERLDGKT</sequence>